<sequence length="305" mass="33450">MAASTAAAGHRSTAKKMLRGHCLVASLTAFCGVFLVGSIVFIGFMFKDMHDLVHSAKEDLKEYNFYSDDAWDMMAKKPGMFPDSRDRRAAYDSSSNSYQPYGGGNTRARTSNYGQEDDTSSGYEQGRNGHWPAIKPQQNRPSYNPNTAKPSSGGYISGFRLPTSATKRPSTSGYNGYGTNPLPPTAAMYIPSGRPSYNPYGTPSSNPYTTSRTTNSQQCQCEDMISSNCPSGPNAKNVLPVHQACKAPQMIIQKLKGLTVFPDQMAEMACRVSTASPEQVPVVRQEMLVHQAYQEVKVKHRSRII</sequence>
<feature type="transmembrane region" description="Helical" evidence="5">
    <location>
        <begin position="21"/>
        <end position="46"/>
    </location>
</feature>
<dbReference type="SMART" id="SM01088">
    <property type="entry name" value="Col_cuticle_N"/>
    <property type="match status" value="1"/>
</dbReference>
<gene>
    <name evidence="7" type="ORF">WR25_25751</name>
</gene>
<organism evidence="7 8">
    <name type="scientific">Diploscapter pachys</name>
    <dbReference type="NCBI Taxonomy" id="2018661"/>
    <lineage>
        <taxon>Eukaryota</taxon>
        <taxon>Metazoa</taxon>
        <taxon>Ecdysozoa</taxon>
        <taxon>Nematoda</taxon>
        <taxon>Chromadorea</taxon>
        <taxon>Rhabditida</taxon>
        <taxon>Rhabditina</taxon>
        <taxon>Rhabditomorpha</taxon>
        <taxon>Rhabditoidea</taxon>
        <taxon>Rhabditidae</taxon>
        <taxon>Diploscapter</taxon>
    </lineage>
</organism>
<evidence type="ECO:0000256" key="1">
    <source>
        <dbReference type="ARBA" id="ARBA00011518"/>
    </source>
</evidence>
<dbReference type="GO" id="GO:0042302">
    <property type="term" value="F:structural constituent of cuticle"/>
    <property type="evidence" value="ECO:0007669"/>
    <property type="project" value="InterPro"/>
</dbReference>
<evidence type="ECO:0000313" key="8">
    <source>
        <dbReference type="Proteomes" id="UP000218231"/>
    </source>
</evidence>
<feature type="compositionally biased region" description="Polar residues" evidence="4">
    <location>
        <begin position="136"/>
        <end position="150"/>
    </location>
</feature>
<comment type="caution">
    <text evidence="7">The sequence shown here is derived from an EMBL/GenBank/DDBJ whole genome shotgun (WGS) entry which is preliminary data.</text>
</comment>
<evidence type="ECO:0000256" key="5">
    <source>
        <dbReference type="SAM" id="Phobius"/>
    </source>
</evidence>
<accession>A0A2A2JDM5</accession>
<evidence type="ECO:0000313" key="7">
    <source>
        <dbReference type="EMBL" id="PAV59803.1"/>
    </source>
</evidence>
<reference evidence="7 8" key="1">
    <citation type="journal article" date="2017" name="Curr. Biol.">
        <title>Genome architecture and evolution of a unichromosomal asexual nematode.</title>
        <authorList>
            <person name="Fradin H."/>
            <person name="Zegar C."/>
            <person name="Gutwein M."/>
            <person name="Lucas J."/>
            <person name="Kovtun M."/>
            <person name="Corcoran D."/>
            <person name="Baugh L.R."/>
            <person name="Kiontke K."/>
            <person name="Gunsalus K."/>
            <person name="Fitch D.H."/>
            <person name="Piano F."/>
        </authorList>
    </citation>
    <scope>NUCLEOTIDE SEQUENCE [LARGE SCALE GENOMIC DNA]</scope>
    <source>
        <strain evidence="7">PF1309</strain>
    </source>
</reference>
<name>A0A2A2JDM5_9BILA</name>
<comment type="subunit">
    <text evidence="1">Collagen polypeptide chains are complexed within the cuticle by disulfide bonds and other types of covalent cross-links.</text>
</comment>
<feature type="region of interest" description="Disordered" evidence="4">
    <location>
        <begin position="82"/>
        <end position="179"/>
    </location>
</feature>
<keyword evidence="3" id="KW-1015">Disulfide bond</keyword>
<keyword evidence="5" id="KW-0472">Membrane</keyword>
<dbReference type="InterPro" id="IPR002486">
    <property type="entry name" value="Col_cuticle_N"/>
</dbReference>
<keyword evidence="2" id="KW-0677">Repeat</keyword>
<dbReference type="STRING" id="2018661.A0A2A2JDM5"/>
<dbReference type="AlphaFoldDB" id="A0A2A2JDM5"/>
<dbReference type="Proteomes" id="UP000218231">
    <property type="component" value="Unassembled WGS sequence"/>
</dbReference>
<protein>
    <recommendedName>
        <fullName evidence="6">Nematode cuticle collagen N-terminal domain-containing protein</fullName>
    </recommendedName>
</protein>
<evidence type="ECO:0000256" key="4">
    <source>
        <dbReference type="SAM" id="MobiDB-lite"/>
    </source>
</evidence>
<feature type="compositionally biased region" description="Polar residues" evidence="4">
    <location>
        <begin position="163"/>
        <end position="178"/>
    </location>
</feature>
<keyword evidence="5" id="KW-0812">Transmembrane</keyword>
<evidence type="ECO:0000259" key="6">
    <source>
        <dbReference type="SMART" id="SM01088"/>
    </source>
</evidence>
<proteinExistence type="predicted"/>
<keyword evidence="5" id="KW-1133">Transmembrane helix</keyword>
<evidence type="ECO:0000256" key="3">
    <source>
        <dbReference type="ARBA" id="ARBA00023157"/>
    </source>
</evidence>
<feature type="domain" description="Nematode cuticle collagen N-terminal" evidence="6">
    <location>
        <begin position="22"/>
        <end position="74"/>
    </location>
</feature>
<keyword evidence="8" id="KW-1185">Reference proteome</keyword>
<dbReference type="EMBL" id="LIAE01010499">
    <property type="protein sequence ID" value="PAV59803.1"/>
    <property type="molecule type" value="Genomic_DNA"/>
</dbReference>
<dbReference type="Pfam" id="PF01484">
    <property type="entry name" value="Col_cuticle_N"/>
    <property type="match status" value="1"/>
</dbReference>
<evidence type="ECO:0000256" key="2">
    <source>
        <dbReference type="ARBA" id="ARBA00022737"/>
    </source>
</evidence>